<name>A0A8T5V1G2_9EURY</name>
<dbReference type="EMBL" id="JAIOUQ010000016">
    <property type="protein sequence ID" value="MBZ2166883.1"/>
    <property type="molecule type" value="Genomic_DNA"/>
</dbReference>
<proteinExistence type="predicted"/>
<accession>A0A8T5V1G2</accession>
<organism evidence="1 2">
    <name type="scientific">Methanobacterium spitsbergense</name>
    <dbReference type="NCBI Taxonomy" id="2874285"/>
    <lineage>
        <taxon>Archaea</taxon>
        <taxon>Methanobacteriati</taxon>
        <taxon>Methanobacteriota</taxon>
        <taxon>Methanomada group</taxon>
        <taxon>Methanobacteria</taxon>
        <taxon>Methanobacteriales</taxon>
        <taxon>Methanobacteriaceae</taxon>
        <taxon>Methanobacterium</taxon>
    </lineage>
</organism>
<protein>
    <submittedName>
        <fullName evidence="1">Uncharacterized protein</fullName>
    </submittedName>
</protein>
<evidence type="ECO:0000313" key="1">
    <source>
        <dbReference type="EMBL" id="MBZ2166883.1"/>
    </source>
</evidence>
<reference evidence="2" key="1">
    <citation type="journal article" date="2022" name="Microbiol. Resour. Announc.">
        <title>Draft Genome Sequence of a Methanogenic Archaeon from West Spitsbergen Permafrost.</title>
        <authorList>
            <person name="Trubitsyn V."/>
            <person name="Rivkina E."/>
            <person name="Shcherbakova V."/>
        </authorList>
    </citation>
    <scope>NUCLEOTIDE SEQUENCE [LARGE SCALE GENOMIC DNA]</scope>
    <source>
        <strain evidence="2">VT</strain>
    </source>
</reference>
<evidence type="ECO:0000313" key="2">
    <source>
        <dbReference type="Proteomes" id="UP000825933"/>
    </source>
</evidence>
<keyword evidence="2" id="KW-1185">Reference proteome</keyword>
<gene>
    <name evidence="1" type="ORF">K8N75_12635</name>
</gene>
<sequence>MLVVTVAFLLYLTQDMISYSNGNLINTEKTSNELKIVDSIEIQNNALNNYINSLYNSQVTIIDDKYSKGSISLEEKDKQLNAVIKNRELAINTLNKISNAQKNIFTGNISKQDILIRINSFKDINSDIKTELNATLNGY</sequence>
<dbReference type="RefSeq" id="WP_223792425.1">
    <property type="nucleotide sequence ID" value="NZ_JAIOUQ010000016.1"/>
</dbReference>
<dbReference type="AlphaFoldDB" id="A0A8T5V1G2"/>
<dbReference type="Proteomes" id="UP000825933">
    <property type="component" value="Unassembled WGS sequence"/>
</dbReference>
<comment type="caution">
    <text evidence="1">The sequence shown here is derived from an EMBL/GenBank/DDBJ whole genome shotgun (WGS) entry which is preliminary data.</text>
</comment>